<dbReference type="AlphaFoldDB" id="A0A072UTD8"/>
<organism evidence="1 3">
    <name type="scientific">Medicago truncatula</name>
    <name type="common">Barrel medic</name>
    <name type="synonym">Medicago tribuloides</name>
    <dbReference type="NCBI Taxonomy" id="3880"/>
    <lineage>
        <taxon>Eukaryota</taxon>
        <taxon>Viridiplantae</taxon>
        <taxon>Streptophyta</taxon>
        <taxon>Embryophyta</taxon>
        <taxon>Tracheophyta</taxon>
        <taxon>Spermatophyta</taxon>
        <taxon>Magnoliopsida</taxon>
        <taxon>eudicotyledons</taxon>
        <taxon>Gunneridae</taxon>
        <taxon>Pentapetalae</taxon>
        <taxon>rosids</taxon>
        <taxon>fabids</taxon>
        <taxon>Fabales</taxon>
        <taxon>Fabaceae</taxon>
        <taxon>Papilionoideae</taxon>
        <taxon>50 kb inversion clade</taxon>
        <taxon>NPAAA clade</taxon>
        <taxon>Hologalegina</taxon>
        <taxon>IRL clade</taxon>
        <taxon>Trifolieae</taxon>
        <taxon>Medicago</taxon>
    </lineage>
</organism>
<reference evidence="1 3" key="1">
    <citation type="journal article" date="2011" name="Nature">
        <title>The Medicago genome provides insight into the evolution of rhizobial symbioses.</title>
        <authorList>
            <person name="Young N.D."/>
            <person name="Debelle F."/>
            <person name="Oldroyd G.E."/>
            <person name="Geurts R."/>
            <person name="Cannon S.B."/>
            <person name="Udvardi M.K."/>
            <person name="Benedito V.A."/>
            <person name="Mayer K.F."/>
            <person name="Gouzy J."/>
            <person name="Schoof H."/>
            <person name="Van de Peer Y."/>
            <person name="Proost S."/>
            <person name="Cook D.R."/>
            <person name="Meyers B.C."/>
            <person name="Spannagl M."/>
            <person name="Cheung F."/>
            <person name="De Mita S."/>
            <person name="Krishnakumar V."/>
            <person name="Gundlach H."/>
            <person name="Zhou S."/>
            <person name="Mudge J."/>
            <person name="Bharti A.K."/>
            <person name="Murray J.D."/>
            <person name="Naoumkina M.A."/>
            <person name="Rosen B."/>
            <person name="Silverstein K.A."/>
            <person name="Tang H."/>
            <person name="Rombauts S."/>
            <person name="Zhao P.X."/>
            <person name="Zhou P."/>
            <person name="Barbe V."/>
            <person name="Bardou P."/>
            <person name="Bechner M."/>
            <person name="Bellec A."/>
            <person name="Berger A."/>
            <person name="Berges H."/>
            <person name="Bidwell S."/>
            <person name="Bisseling T."/>
            <person name="Choisne N."/>
            <person name="Couloux A."/>
            <person name="Denny R."/>
            <person name="Deshpande S."/>
            <person name="Dai X."/>
            <person name="Doyle J.J."/>
            <person name="Dudez A.M."/>
            <person name="Farmer A.D."/>
            <person name="Fouteau S."/>
            <person name="Franken C."/>
            <person name="Gibelin C."/>
            <person name="Gish J."/>
            <person name="Goldstein S."/>
            <person name="Gonzalez A.J."/>
            <person name="Green P.J."/>
            <person name="Hallab A."/>
            <person name="Hartog M."/>
            <person name="Hua A."/>
            <person name="Humphray S.J."/>
            <person name="Jeong D.H."/>
            <person name="Jing Y."/>
            <person name="Jocker A."/>
            <person name="Kenton S.M."/>
            <person name="Kim D.J."/>
            <person name="Klee K."/>
            <person name="Lai H."/>
            <person name="Lang C."/>
            <person name="Lin S."/>
            <person name="Macmil S.L."/>
            <person name="Magdelenat G."/>
            <person name="Matthews L."/>
            <person name="McCorrison J."/>
            <person name="Monaghan E.L."/>
            <person name="Mun J.H."/>
            <person name="Najar F.Z."/>
            <person name="Nicholson C."/>
            <person name="Noirot C."/>
            <person name="O'Bleness M."/>
            <person name="Paule C.R."/>
            <person name="Poulain J."/>
            <person name="Prion F."/>
            <person name="Qin B."/>
            <person name="Qu C."/>
            <person name="Retzel E.F."/>
            <person name="Riddle C."/>
            <person name="Sallet E."/>
            <person name="Samain S."/>
            <person name="Samson N."/>
            <person name="Sanders I."/>
            <person name="Saurat O."/>
            <person name="Scarpelli C."/>
            <person name="Schiex T."/>
            <person name="Segurens B."/>
            <person name="Severin A.J."/>
            <person name="Sherrier D.J."/>
            <person name="Shi R."/>
            <person name="Sims S."/>
            <person name="Singer S.R."/>
            <person name="Sinharoy S."/>
            <person name="Sterck L."/>
            <person name="Viollet A."/>
            <person name="Wang B.B."/>
            <person name="Wang K."/>
            <person name="Wang M."/>
            <person name="Wang X."/>
            <person name="Warfsmann J."/>
            <person name="Weissenbach J."/>
            <person name="White D.D."/>
            <person name="White J.D."/>
            <person name="Wiley G.B."/>
            <person name="Wincker P."/>
            <person name="Xing Y."/>
            <person name="Yang L."/>
            <person name="Yao Z."/>
            <person name="Ying F."/>
            <person name="Zhai J."/>
            <person name="Zhou L."/>
            <person name="Zuber A."/>
            <person name="Denarie J."/>
            <person name="Dixon R.A."/>
            <person name="May G.D."/>
            <person name="Schwartz D.C."/>
            <person name="Rogers J."/>
            <person name="Quetier F."/>
            <person name="Town C.D."/>
            <person name="Roe B.A."/>
        </authorList>
    </citation>
    <scope>NUCLEOTIDE SEQUENCE [LARGE SCALE GENOMIC DNA]</scope>
    <source>
        <strain evidence="1">A17</strain>
        <strain evidence="2 3">cv. Jemalong A17</strain>
    </source>
</reference>
<accession>A0A072UTD8</accession>
<proteinExistence type="predicted"/>
<evidence type="ECO:0000313" key="3">
    <source>
        <dbReference type="Proteomes" id="UP000002051"/>
    </source>
</evidence>
<dbReference type="GO" id="GO:0004842">
    <property type="term" value="F:ubiquitin-protein transferase activity"/>
    <property type="evidence" value="ECO:0000318"/>
    <property type="project" value="GO_Central"/>
</dbReference>
<sequence length="209" mass="24467">MKTICDDSDSNSLHHAKRNMKNQNSNRFNVISELLLLDDLSSHFAEAYERRGCSKPGLYVENCMAQDKSYFLEFKDSVNGHFERTDLGTPQKMGHVVGTCYGILLLISRITKQIYVVNPILKCWLRIPSFPNLQARRVFDHQYTIARVPRTRKFKLFFVNVLKISDAFWYVYYVLRIGVDNSWKEIARKEAPRKHFICKILYNGGNDLY</sequence>
<protein>
    <submittedName>
        <fullName evidence="1 2">Uncharacterized protein</fullName>
    </submittedName>
</protein>
<dbReference type="GO" id="GO:0031146">
    <property type="term" value="P:SCF-dependent proteasomal ubiquitin-dependent protein catabolic process"/>
    <property type="evidence" value="ECO:0000318"/>
    <property type="project" value="GO_Central"/>
</dbReference>
<name>A0A072UTD8_MEDTR</name>
<keyword evidence="3" id="KW-1185">Reference proteome</keyword>
<gene>
    <name evidence="1" type="ordered locus">MTR_3g023820</name>
</gene>
<dbReference type="HOGENOM" id="CLU_1317163_0_0_1"/>
<dbReference type="EMBL" id="CM001219">
    <property type="protein sequence ID" value="KEH33114.1"/>
    <property type="molecule type" value="Genomic_DNA"/>
</dbReference>
<reference evidence="1 3" key="2">
    <citation type="journal article" date="2014" name="BMC Genomics">
        <title>An improved genome release (version Mt4.0) for the model legume Medicago truncatula.</title>
        <authorList>
            <person name="Tang H."/>
            <person name="Krishnakumar V."/>
            <person name="Bidwell S."/>
            <person name="Rosen B."/>
            <person name="Chan A."/>
            <person name="Zhou S."/>
            <person name="Gentzbittel L."/>
            <person name="Childs K.L."/>
            <person name="Yandell M."/>
            <person name="Gundlach H."/>
            <person name="Mayer K.F."/>
            <person name="Schwartz D.C."/>
            <person name="Town C.D."/>
        </authorList>
    </citation>
    <scope>GENOME REANNOTATION</scope>
    <source>
        <strain evidence="1">A17</strain>
        <strain evidence="2 3">cv. Jemalong A17</strain>
    </source>
</reference>
<dbReference type="Proteomes" id="UP000002051">
    <property type="component" value="Chromosome 3"/>
</dbReference>
<dbReference type="EnsemblPlants" id="KEH33114">
    <property type="protein sequence ID" value="KEH33114"/>
    <property type="gene ID" value="MTR_3g023820"/>
</dbReference>
<reference evidence="2" key="3">
    <citation type="submission" date="2015-04" db="UniProtKB">
        <authorList>
            <consortium name="EnsemblPlants"/>
        </authorList>
    </citation>
    <scope>IDENTIFICATION</scope>
    <source>
        <strain evidence="2">cv. Jemalong A17</strain>
    </source>
</reference>
<evidence type="ECO:0000313" key="2">
    <source>
        <dbReference type="EnsemblPlants" id="KEH33114"/>
    </source>
</evidence>
<evidence type="ECO:0000313" key="1">
    <source>
        <dbReference type="EMBL" id="KEH33114.1"/>
    </source>
</evidence>